<keyword evidence="2" id="KW-1185">Reference proteome</keyword>
<dbReference type="Proteomes" id="UP001160148">
    <property type="component" value="Unassembled WGS sequence"/>
</dbReference>
<evidence type="ECO:0000313" key="2">
    <source>
        <dbReference type="Proteomes" id="UP001160148"/>
    </source>
</evidence>
<dbReference type="EMBL" id="CARXXK010000002">
    <property type="protein sequence ID" value="CAI6359540.1"/>
    <property type="molecule type" value="Genomic_DNA"/>
</dbReference>
<dbReference type="AlphaFoldDB" id="A0AAV0WU24"/>
<name>A0AAV0WU24_9HEMI</name>
<comment type="caution">
    <text evidence="1">The sequence shown here is derived from an EMBL/GenBank/DDBJ whole genome shotgun (WGS) entry which is preliminary data.</text>
</comment>
<gene>
    <name evidence="1" type="ORF">MEUPH1_LOCUS14941</name>
</gene>
<proteinExistence type="predicted"/>
<organism evidence="1 2">
    <name type="scientific">Macrosiphum euphorbiae</name>
    <name type="common">potato aphid</name>
    <dbReference type="NCBI Taxonomy" id="13131"/>
    <lineage>
        <taxon>Eukaryota</taxon>
        <taxon>Metazoa</taxon>
        <taxon>Ecdysozoa</taxon>
        <taxon>Arthropoda</taxon>
        <taxon>Hexapoda</taxon>
        <taxon>Insecta</taxon>
        <taxon>Pterygota</taxon>
        <taxon>Neoptera</taxon>
        <taxon>Paraneoptera</taxon>
        <taxon>Hemiptera</taxon>
        <taxon>Sternorrhyncha</taxon>
        <taxon>Aphidomorpha</taxon>
        <taxon>Aphidoidea</taxon>
        <taxon>Aphididae</taxon>
        <taxon>Macrosiphini</taxon>
        <taxon>Macrosiphum</taxon>
    </lineage>
</organism>
<reference evidence="1 2" key="1">
    <citation type="submission" date="2023-01" db="EMBL/GenBank/DDBJ databases">
        <authorList>
            <person name="Whitehead M."/>
        </authorList>
    </citation>
    <scope>NUCLEOTIDE SEQUENCE [LARGE SCALE GENOMIC DNA]</scope>
</reference>
<evidence type="ECO:0000313" key="1">
    <source>
        <dbReference type="EMBL" id="CAI6359540.1"/>
    </source>
</evidence>
<accession>A0AAV0WU24</accession>
<sequence>MFKQLKVNKSSRYRRRNRAEVLTSLLFSSSSSDDDSMEVSLFSGFKNTISPQSQMYVTSIVNTSQNENSIDELNHQEPNNIVEQFNEFESSLDSSSSSDSEQTPNLRLIIAIWAIRHDITHYALNDLLKSLSILPAFSELPKDART</sequence>
<protein>
    <submittedName>
        <fullName evidence="1">Uncharacterized protein</fullName>
    </submittedName>
</protein>